<name>A0A9Q0S0P2_9DIPT</name>
<dbReference type="AlphaFoldDB" id="A0A9Q0S0P2"/>
<accession>A0A9Q0S0P2</accession>
<dbReference type="Proteomes" id="UP001151699">
    <property type="component" value="Chromosome X"/>
</dbReference>
<dbReference type="InterPro" id="IPR012674">
    <property type="entry name" value="Calycin"/>
</dbReference>
<evidence type="ECO:0000256" key="3">
    <source>
        <dbReference type="PIRNR" id="PIRNR036893"/>
    </source>
</evidence>
<dbReference type="GO" id="GO:0031409">
    <property type="term" value="F:pigment binding"/>
    <property type="evidence" value="ECO:0007669"/>
    <property type="project" value="InterPro"/>
</dbReference>
<comment type="caution">
    <text evidence="6">The sequence shown here is derived from an EMBL/GenBank/DDBJ whole genome shotgun (WGS) entry which is preliminary data.</text>
</comment>
<protein>
    <submittedName>
        <fullName evidence="6">Apolipoprotein D</fullName>
    </submittedName>
</protein>
<proteinExistence type="inferred from homology"/>
<reference evidence="6" key="1">
    <citation type="submission" date="2022-07" db="EMBL/GenBank/DDBJ databases">
        <authorList>
            <person name="Trinca V."/>
            <person name="Uliana J.V.C."/>
            <person name="Torres T.T."/>
            <person name="Ward R.J."/>
            <person name="Monesi N."/>
        </authorList>
    </citation>
    <scope>NUCLEOTIDE SEQUENCE</scope>
    <source>
        <strain evidence="6">HSMRA1968</strain>
        <tissue evidence="6">Whole embryos</tissue>
    </source>
</reference>
<dbReference type="PANTHER" id="PTHR10612:SF62">
    <property type="entry name" value="LIPOCALIN_CYTOSOLIC FATTY-ACID BINDING DOMAIN-CONTAINING PROTEIN"/>
    <property type="match status" value="1"/>
</dbReference>
<sequence>MAFLHHFSLLLFALTLSLAIISTYAKKNSCHEPIIMQNFDMNRVIGLWYIFSHHRHSFEAGCDCLSSEVLSIDANTLQVWNCCQKSKVSNLTQECDIGVNKVWLVDPEKKTANFLFTKIGSSVESNLWVVDTDYENYMIVDGCDHVSNEESIEVFWIMSRSKILKSADLKKIGEVLRTHSFDRSKLIREKHDVHLCSAKKPNRKHDSTDHHQHNHHDETNV</sequence>
<dbReference type="GO" id="GO:0000302">
    <property type="term" value="P:response to reactive oxygen species"/>
    <property type="evidence" value="ECO:0007669"/>
    <property type="project" value="TreeGrafter"/>
</dbReference>
<evidence type="ECO:0000256" key="2">
    <source>
        <dbReference type="ARBA" id="ARBA00023157"/>
    </source>
</evidence>
<dbReference type="GO" id="GO:0006629">
    <property type="term" value="P:lipid metabolic process"/>
    <property type="evidence" value="ECO:0007669"/>
    <property type="project" value="TreeGrafter"/>
</dbReference>
<dbReference type="InterPro" id="IPR022271">
    <property type="entry name" value="Lipocalin_ApoD"/>
</dbReference>
<keyword evidence="7" id="KW-1185">Reference proteome</keyword>
<evidence type="ECO:0000313" key="7">
    <source>
        <dbReference type="Proteomes" id="UP001151699"/>
    </source>
</evidence>
<dbReference type="PRINTS" id="PR01273">
    <property type="entry name" value="INVTBRTCOLOR"/>
</dbReference>
<dbReference type="PIRSF" id="PIRSF036893">
    <property type="entry name" value="Lipocalin_ApoD"/>
    <property type="match status" value="1"/>
</dbReference>
<feature type="signal peptide" evidence="3">
    <location>
        <begin position="1"/>
        <end position="25"/>
    </location>
</feature>
<evidence type="ECO:0000313" key="6">
    <source>
        <dbReference type="EMBL" id="KAJ6639163.1"/>
    </source>
</evidence>
<dbReference type="SUPFAM" id="SSF50814">
    <property type="entry name" value="Lipocalins"/>
    <property type="match status" value="1"/>
</dbReference>
<feature type="domain" description="Lipocalin/cytosolic fatty-acid binding" evidence="5">
    <location>
        <begin position="40"/>
        <end position="190"/>
    </location>
</feature>
<evidence type="ECO:0000259" key="5">
    <source>
        <dbReference type="Pfam" id="PF08212"/>
    </source>
</evidence>
<comment type="similarity">
    <text evidence="1 3">Belongs to the calycin superfamily. Lipocalin family.</text>
</comment>
<dbReference type="GO" id="GO:0005737">
    <property type="term" value="C:cytoplasm"/>
    <property type="evidence" value="ECO:0007669"/>
    <property type="project" value="TreeGrafter"/>
</dbReference>
<dbReference type="Gene3D" id="2.40.128.20">
    <property type="match status" value="1"/>
</dbReference>
<dbReference type="EMBL" id="WJQU01000003">
    <property type="protein sequence ID" value="KAJ6639163.1"/>
    <property type="molecule type" value="Genomic_DNA"/>
</dbReference>
<dbReference type="OrthoDB" id="7784693at2759"/>
<dbReference type="InterPro" id="IPR003057">
    <property type="entry name" value="Invtbrt_color"/>
</dbReference>
<dbReference type="PANTHER" id="PTHR10612">
    <property type="entry name" value="APOLIPOPROTEIN D"/>
    <property type="match status" value="1"/>
</dbReference>
<evidence type="ECO:0000256" key="1">
    <source>
        <dbReference type="ARBA" id="ARBA00006889"/>
    </source>
</evidence>
<evidence type="ECO:0000256" key="4">
    <source>
        <dbReference type="SAM" id="MobiDB-lite"/>
    </source>
</evidence>
<feature type="chain" id="PRO_5040557569" evidence="3">
    <location>
        <begin position="26"/>
        <end position="221"/>
    </location>
</feature>
<dbReference type="Pfam" id="PF08212">
    <property type="entry name" value="Lipocalin_2"/>
    <property type="match status" value="1"/>
</dbReference>
<dbReference type="InterPro" id="IPR000566">
    <property type="entry name" value="Lipocln_cytosolic_FA-bd_dom"/>
</dbReference>
<keyword evidence="3" id="KW-0732">Signal</keyword>
<organism evidence="6 7">
    <name type="scientific">Pseudolycoriella hygida</name>
    <dbReference type="NCBI Taxonomy" id="35572"/>
    <lineage>
        <taxon>Eukaryota</taxon>
        <taxon>Metazoa</taxon>
        <taxon>Ecdysozoa</taxon>
        <taxon>Arthropoda</taxon>
        <taxon>Hexapoda</taxon>
        <taxon>Insecta</taxon>
        <taxon>Pterygota</taxon>
        <taxon>Neoptera</taxon>
        <taxon>Endopterygota</taxon>
        <taxon>Diptera</taxon>
        <taxon>Nematocera</taxon>
        <taxon>Sciaroidea</taxon>
        <taxon>Sciaridae</taxon>
        <taxon>Pseudolycoriella</taxon>
    </lineage>
</organism>
<feature type="compositionally biased region" description="Basic and acidic residues" evidence="4">
    <location>
        <begin position="204"/>
        <end position="221"/>
    </location>
</feature>
<gene>
    <name evidence="6" type="primary">APOD_4</name>
    <name evidence="6" type="ORF">Bhyg_11903</name>
</gene>
<keyword evidence="2" id="KW-1015">Disulfide bond</keyword>
<feature type="region of interest" description="Disordered" evidence="4">
    <location>
        <begin position="197"/>
        <end position="221"/>
    </location>
</feature>